<name>A0A835DPC1_TETSI</name>
<dbReference type="CDD" id="cd19124">
    <property type="entry name" value="AKR_AKR4A_4B"/>
    <property type="match status" value="1"/>
</dbReference>
<reference evidence="3 4" key="1">
    <citation type="submission" date="2020-04" db="EMBL/GenBank/DDBJ databases">
        <title>Plant Genome Project.</title>
        <authorList>
            <person name="Zhang R.-G."/>
        </authorList>
    </citation>
    <scope>NUCLEOTIDE SEQUENCE [LARGE SCALE GENOMIC DNA]</scope>
    <source>
        <strain evidence="3">YNK0</strain>
        <tissue evidence="3">Leaf</tissue>
    </source>
</reference>
<comment type="caution">
    <text evidence="3">The sequence shown here is derived from an EMBL/GenBank/DDBJ whole genome shotgun (WGS) entry which is preliminary data.</text>
</comment>
<dbReference type="EMBL" id="JABCRI010000004">
    <property type="protein sequence ID" value="KAF8407539.1"/>
    <property type="molecule type" value="Genomic_DNA"/>
</dbReference>
<organism evidence="3 4">
    <name type="scientific">Tetracentron sinense</name>
    <name type="common">Spur-leaf</name>
    <dbReference type="NCBI Taxonomy" id="13715"/>
    <lineage>
        <taxon>Eukaryota</taxon>
        <taxon>Viridiplantae</taxon>
        <taxon>Streptophyta</taxon>
        <taxon>Embryophyta</taxon>
        <taxon>Tracheophyta</taxon>
        <taxon>Spermatophyta</taxon>
        <taxon>Magnoliopsida</taxon>
        <taxon>Trochodendrales</taxon>
        <taxon>Trochodendraceae</taxon>
        <taxon>Tetracentron</taxon>
    </lineage>
</organism>
<proteinExistence type="predicted"/>
<feature type="domain" description="NADP-dependent oxidoreductase" evidence="2">
    <location>
        <begin position="26"/>
        <end position="287"/>
    </location>
</feature>
<dbReference type="PRINTS" id="PR00069">
    <property type="entry name" value="ALDKETRDTASE"/>
</dbReference>
<dbReference type="OrthoDB" id="416253at2759"/>
<dbReference type="PROSITE" id="PS00062">
    <property type="entry name" value="ALDOKETO_REDUCTASE_2"/>
    <property type="match status" value="1"/>
</dbReference>
<dbReference type="PROSITE" id="PS00063">
    <property type="entry name" value="ALDOKETO_REDUCTASE_3"/>
    <property type="match status" value="1"/>
</dbReference>
<dbReference type="Pfam" id="PF00248">
    <property type="entry name" value="Aldo_ket_red"/>
    <property type="match status" value="1"/>
</dbReference>
<accession>A0A835DPC1</accession>
<dbReference type="InterPro" id="IPR023210">
    <property type="entry name" value="NADP_OxRdtase_dom"/>
</dbReference>
<dbReference type="InterPro" id="IPR020471">
    <property type="entry name" value="AKR"/>
</dbReference>
<dbReference type="OMA" id="ANGAHWG"/>
<dbReference type="InterPro" id="IPR036812">
    <property type="entry name" value="NAD(P)_OxRdtase_dom_sf"/>
</dbReference>
<dbReference type="GO" id="GO:0044550">
    <property type="term" value="P:secondary metabolite biosynthetic process"/>
    <property type="evidence" value="ECO:0007669"/>
    <property type="project" value="UniProtKB-ARBA"/>
</dbReference>
<evidence type="ECO:0000259" key="2">
    <source>
        <dbReference type="Pfam" id="PF00248"/>
    </source>
</evidence>
<evidence type="ECO:0000313" key="4">
    <source>
        <dbReference type="Proteomes" id="UP000655225"/>
    </source>
</evidence>
<evidence type="ECO:0000313" key="3">
    <source>
        <dbReference type="EMBL" id="KAF8407539.1"/>
    </source>
</evidence>
<keyword evidence="1" id="KW-0560">Oxidoreductase</keyword>
<sequence length="438" mass="48381">MGENVPSVLLSSGWKMPIVALGTATQPLPHQVLTSTFIDAIEVGYRHFDTAALYKTEEPLGHAVAEALRRGLIGTRDNLFITSKLWCTDAHPDLVVPALKNTLRKLGLEYVDLYLVHVPARLKKGEMVYPFNKEDLLPFDMRGTWEAMEECSRLGLAKSIGVSNFDCEKLSQLLGHATIPPAVNQVKLNAACQQRKLIDFCKEKGIHVSAWSPLGANGTRWGSTAVMDSPILKEIALAKGKTVALRWIYEQGASVVVKSFNKGRMKENLQIFGWELSGEELNKISQIPQQRGFPDFLQESYILFMVLEPHSSNESLKVQMATESFAPSSLPIIQTTSSSQPLPNNLIAINSNTLPLKLTSSNYSSWQAQLDALLLGYGLVGFVDGTYPCSSPSIEENGKKSPKPKYLFWIRQDKLLFLAILGSITDTIAPMVSRSKTS</sequence>
<dbReference type="InterPro" id="IPR044497">
    <property type="entry name" value="AKR4A/B"/>
</dbReference>
<keyword evidence="4" id="KW-1185">Reference proteome</keyword>
<protein>
    <recommendedName>
        <fullName evidence="2">NADP-dependent oxidoreductase domain-containing protein</fullName>
    </recommendedName>
</protein>
<dbReference type="GO" id="GO:0016616">
    <property type="term" value="F:oxidoreductase activity, acting on the CH-OH group of donors, NAD or NADP as acceptor"/>
    <property type="evidence" value="ECO:0007669"/>
    <property type="project" value="InterPro"/>
</dbReference>
<dbReference type="FunFam" id="3.20.20.100:FF:000014">
    <property type="entry name" value="NAD(P)-linked oxidoreductase superfamily protein"/>
    <property type="match status" value="1"/>
</dbReference>
<gene>
    <name evidence="3" type="ORF">HHK36_006673</name>
</gene>
<evidence type="ECO:0000256" key="1">
    <source>
        <dbReference type="ARBA" id="ARBA00023002"/>
    </source>
</evidence>
<dbReference type="Gene3D" id="3.20.20.100">
    <property type="entry name" value="NADP-dependent oxidoreductase domain"/>
    <property type="match status" value="1"/>
</dbReference>
<dbReference type="PROSITE" id="PS00798">
    <property type="entry name" value="ALDOKETO_REDUCTASE_1"/>
    <property type="match status" value="1"/>
</dbReference>
<dbReference type="PANTHER" id="PTHR11732">
    <property type="entry name" value="ALDO/KETO REDUCTASE"/>
    <property type="match status" value="1"/>
</dbReference>
<dbReference type="AlphaFoldDB" id="A0A835DPC1"/>
<dbReference type="Proteomes" id="UP000655225">
    <property type="component" value="Unassembled WGS sequence"/>
</dbReference>
<dbReference type="SUPFAM" id="SSF51430">
    <property type="entry name" value="NAD(P)-linked oxidoreductase"/>
    <property type="match status" value="1"/>
</dbReference>
<dbReference type="InterPro" id="IPR018170">
    <property type="entry name" value="Aldo/ket_reductase_CS"/>
</dbReference>